<dbReference type="OrthoDB" id="269227at2759"/>
<feature type="binding site" evidence="8">
    <location>
        <begin position="583"/>
        <end position="584"/>
    </location>
    <ligand>
        <name>FAD</name>
        <dbReference type="ChEBI" id="CHEBI:57692"/>
    </ligand>
</feature>
<dbReference type="GeneID" id="63826119"/>
<gene>
    <name evidence="12" type="ORF">LAESUDRAFT_726731</name>
</gene>
<dbReference type="PIRSF" id="PIRSF000137">
    <property type="entry name" value="Alcohol_oxidase"/>
    <property type="match status" value="1"/>
</dbReference>
<proteinExistence type="inferred from homology"/>
<keyword evidence="5 8" id="KW-0274">FAD</keyword>
<evidence type="ECO:0000256" key="7">
    <source>
        <dbReference type="PIRSR" id="PIRSR000137-1"/>
    </source>
</evidence>
<dbReference type="STRING" id="1314785.A0A165DWQ9"/>
<dbReference type="PROSITE" id="PS00623">
    <property type="entry name" value="GMC_OXRED_1"/>
    <property type="match status" value="1"/>
</dbReference>
<feature type="active site" description="Proton acceptor" evidence="7">
    <location>
        <position position="582"/>
    </location>
</feature>
<dbReference type="InterPro" id="IPR012132">
    <property type="entry name" value="GMC_OxRdtase"/>
</dbReference>
<feature type="domain" description="Glucose-methanol-choline oxidoreductase N-terminal" evidence="10">
    <location>
        <begin position="94"/>
        <end position="117"/>
    </location>
</feature>
<dbReference type="PANTHER" id="PTHR11552:SF201">
    <property type="entry name" value="GLUCOSE-METHANOL-CHOLINE OXIDOREDUCTASE N-TERMINAL DOMAIN-CONTAINING PROTEIN"/>
    <property type="match status" value="1"/>
</dbReference>
<dbReference type="GO" id="GO:0016614">
    <property type="term" value="F:oxidoreductase activity, acting on CH-OH group of donors"/>
    <property type="evidence" value="ECO:0007669"/>
    <property type="project" value="InterPro"/>
</dbReference>
<evidence type="ECO:0000256" key="6">
    <source>
        <dbReference type="ARBA" id="ARBA00023002"/>
    </source>
</evidence>
<name>A0A165DWQ9_9APHY</name>
<dbReference type="InterPro" id="IPR000172">
    <property type="entry name" value="GMC_OxRdtase_N"/>
</dbReference>
<comment type="similarity">
    <text evidence="2 9">Belongs to the GMC oxidoreductase family.</text>
</comment>
<dbReference type="EMBL" id="KV427628">
    <property type="protein sequence ID" value="KZT05785.1"/>
    <property type="molecule type" value="Genomic_DNA"/>
</dbReference>
<feature type="domain" description="Glucose-methanol-choline oxidoreductase N-terminal" evidence="11">
    <location>
        <begin position="286"/>
        <end position="300"/>
    </location>
</feature>
<accession>A0A165DWQ9</accession>
<evidence type="ECO:0000256" key="8">
    <source>
        <dbReference type="PIRSR" id="PIRSR000137-2"/>
    </source>
</evidence>
<dbReference type="PANTHER" id="PTHR11552">
    <property type="entry name" value="GLUCOSE-METHANOL-CHOLINE GMC OXIDOREDUCTASE"/>
    <property type="match status" value="1"/>
</dbReference>
<evidence type="ECO:0000256" key="4">
    <source>
        <dbReference type="ARBA" id="ARBA00022729"/>
    </source>
</evidence>
<dbReference type="Gene3D" id="3.50.50.60">
    <property type="entry name" value="FAD/NAD(P)-binding domain"/>
    <property type="match status" value="1"/>
</dbReference>
<organism evidence="12 13">
    <name type="scientific">Laetiporus sulphureus 93-53</name>
    <dbReference type="NCBI Taxonomy" id="1314785"/>
    <lineage>
        <taxon>Eukaryota</taxon>
        <taxon>Fungi</taxon>
        <taxon>Dikarya</taxon>
        <taxon>Basidiomycota</taxon>
        <taxon>Agaricomycotina</taxon>
        <taxon>Agaricomycetes</taxon>
        <taxon>Polyporales</taxon>
        <taxon>Laetiporus</taxon>
    </lineage>
</organism>
<feature type="binding site" evidence="8">
    <location>
        <position position="247"/>
    </location>
    <ligand>
        <name>FAD</name>
        <dbReference type="ChEBI" id="CHEBI:57692"/>
    </ligand>
</feature>
<dbReference type="PROSITE" id="PS00624">
    <property type="entry name" value="GMC_OXRED_2"/>
    <property type="match status" value="1"/>
</dbReference>
<reference evidence="12 13" key="1">
    <citation type="journal article" date="2016" name="Mol. Biol. Evol.">
        <title>Comparative Genomics of Early-Diverging Mushroom-Forming Fungi Provides Insights into the Origins of Lignocellulose Decay Capabilities.</title>
        <authorList>
            <person name="Nagy L.G."/>
            <person name="Riley R."/>
            <person name="Tritt A."/>
            <person name="Adam C."/>
            <person name="Daum C."/>
            <person name="Floudas D."/>
            <person name="Sun H."/>
            <person name="Yadav J.S."/>
            <person name="Pangilinan J."/>
            <person name="Larsson K.H."/>
            <person name="Matsuura K."/>
            <person name="Barry K."/>
            <person name="Labutti K."/>
            <person name="Kuo R."/>
            <person name="Ohm R.A."/>
            <person name="Bhattacharya S.S."/>
            <person name="Shirouzu T."/>
            <person name="Yoshinaga Y."/>
            <person name="Martin F.M."/>
            <person name="Grigoriev I.V."/>
            <person name="Hibbett D.S."/>
        </authorList>
    </citation>
    <scope>NUCLEOTIDE SEQUENCE [LARGE SCALE GENOMIC DNA]</scope>
    <source>
        <strain evidence="12 13">93-53</strain>
    </source>
</reference>
<dbReference type="InParanoid" id="A0A165DWQ9"/>
<dbReference type="Gene3D" id="3.30.560.10">
    <property type="entry name" value="Glucose Oxidase, domain 3"/>
    <property type="match status" value="1"/>
</dbReference>
<dbReference type="Proteomes" id="UP000076871">
    <property type="component" value="Unassembled WGS sequence"/>
</dbReference>
<keyword evidence="3 9" id="KW-0285">Flavoprotein</keyword>
<dbReference type="Pfam" id="PF00732">
    <property type="entry name" value="GMC_oxred_N"/>
    <property type="match status" value="1"/>
</dbReference>
<evidence type="ECO:0000256" key="3">
    <source>
        <dbReference type="ARBA" id="ARBA00022630"/>
    </source>
</evidence>
<keyword evidence="13" id="KW-1185">Reference proteome</keyword>
<evidence type="ECO:0000313" key="12">
    <source>
        <dbReference type="EMBL" id="KZT05785.1"/>
    </source>
</evidence>
<dbReference type="GO" id="GO:0050660">
    <property type="term" value="F:flavin adenine dinucleotide binding"/>
    <property type="evidence" value="ECO:0007669"/>
    <property type="project" value="InterPro"/>
</dbReference>
<keyword evidence="6" id="KW-0560">Oxidoreductase</keyword>
<dbReference type="InterPro" id="IPR007867">
    <property type="entry name" value="GMC_OxRtase_C"/>
</dbReference>
<sequence>MQHKLPVLSDVAGISFDYVIIGGGTAGLALANRLSENPRVSIAVLEAGKAHIDDPLITKPDGWLEQFMNPEYDWAFPVVPQTHAGGQSMPWNRGKGLGGSSAMNLMGWTRPQHDEFDAIERLGNLGWNFDRFCMYSQKSERFMSPDVMKSQKDYRDLFVKESIGTDGPIPLSFARMSVGVEYELQQSLEKNGVSTVADMLGGELLGTTKIISSIEPANETRAYSASHYLFPVLEERPNLKVLSEAYVTKIVTQKESEEIVATNVEFEHGGALHRVHVRLEVILSAGTIKSPNILELSGIGDRAILEPLGIPVVHNLPAVGTNIQDHVTHPGLVFDMRGDRNIVTGDLMKDSTFQDKLKELYPDAVGPLSLAWTSITYLSLQGISDRADTIISMQAAKVKQGGAEYPPGLNEQYQLQLELLRNPQVPDVELMLFPFSPFRPNTSGIPRLALLPVLSHPFSRGTIHISSADPKAAPIIDPHYYEQEVDLEIMLEGLKFARNVSQTEPFKDLISVELLPGPNVTDENQLREHVRARFGTAWHAVGSLSMSPKDKGGVVDPNFKIYGTKNIRVVDLSIFPLEPAAHPQVLAYGIAEMAADVIKGMKYA</sequence>
<feature type="active site" description="Proton donor" evidence="7">
    <location>
        <position position="539"/>
    </location>
</feature>
<evidence type="ECO:0000259" key="11">
    <source>
        <dbReference type="PROSITE" id="PS00624"/>
    </source>
</evidence>
<evidence type="ECO:0000256" key="5">
    <source>
        <dbReference type="ARBA" id="ARBA00022827"/>
    </source>
</evidence>
<evidence type="ECO:0000256" key="1">
    <source>
        <dbReference type="ARBA" id="ARBA00001974"/>
    </source>
</evidence>
<evidence type="ECO:0000256" key="2">
    <source>
        <dbReference type="ARBA" id="ARBA00010790"/>
    </source>
</evidence>
<keyword evidence="4" id="KW-0732">Signal</keyword>
<feature type="binding site" evidence="8">
    <location>
        <begin position="538"/>
        <end position="539"/>
    </location>
    <ligand>
        <name>FAD</name>
        <dbReference type="ChEBI" id="CHEBI:57692"/>
    </ligand>
</feature>
<dbReference type="SUPFAM" id="SSF54373">
    <property type="entry name" value="FAD-linked reductases, C-terminal domain"/>
    <property type="match status" value="1"/>
</dbReference>
<comment type="cofactor">
    <cofactor evidence="1 8">
        <name>FAD</name>
        <dbReference type="ChEBI" id="CHEBI:57692"/>
    </cofactor>
</comment>
<evidence type="ECO:0000259" key="10">
    <source>
        <dbReference type="PROSITE" id="PS00623"/>
    </source>
</evidence>
<dbReference type="RefSeq" id="XP_040763525.1">
    <property type="nucleotide sequence ID" value="XM_040909090.1"/>
</dbReference>
<protein>
    <submittedName>
        <fullName evidence="12">GMC oxidoreductase</fullName>
    </submittedName>
</protein>
<dbReference type="Pfam" id="PF05199">
    <property type="entry name" value="GMC_oxred_C"/>
    <property type="match status" value="1"/>
</dbReference>
<evidence type="ECO:0000313" key="13">
    <source>
        <dbReference type="Proteomes" id="UP000076871"/>
    </source>
</evidence>
<dbReference type="AlphaFoldDB" id="A0A165DWQ9"/>
<dbReference type="InterPro" id="IPR036188">
    <property type="entry name" value="FAD/NAD-bd_sf"/>
</dbReference>
<dbReference type="SUPFAM" id="SSF51905">
    <property type="entry name" value="FAD/NAD(P)-binding domain"/>
    <property type="match status" value="1"/>
</dbReference>
<evidence type="ECO:0000256" key="9">
    <source>
        <dbReference type="RuleBase" id="RU003968"/>
    </source>
</evidence>